<dbReference type="Proteomes" id="UP001589896">
    <property type="component" value="Unassembled WGS sequence"/>
</dbReference>
<dbReference type="Pfam" id="PF08327">
    <property type="entry name" value="AHSA1"/>
    <property type="match status" value="1"/>
</dbReference>
<dbReference type="SUPFAM" id="SSF55961">
    <property type="entry name" value="Bet v1-like"/>
    <property type="match status" value="1"/>
</dbReference>
<comment type="similarity">
    <text evidence="1">Belongs to the AHA1 family.</text>
</comment>
<evidence type="ECO:0000313" key="4">
    <source>
        <dbReference type="Proteomes" id="UP001589896"/>
    </source>
</evidence>
<dbReference type="Gene3D" id="3.30.530.20">
    <property type="match status" value="1"/>
</dbReference>
<keyword evidence="4" id="KW-1185">Reference proteome</keyword>
<comment type="caution">
    <text evidence="3">The sequence shown here is derived from an EMBL/GenBank/DDBJ whole genome shotgun (WGS) entry which is preliminary data.</text>
</comment>
<evidence type="ECO:0000256" key="1">
    <source>
        <dbReference type="ARBA" id="ARBA00006817"/>
    </source>
</evidence>
<name>A0ABV6RY43_9GAMM</name>
<sequence>MDRGLPHGEFTVAREYDLPPAVVWDALTDPALLEGWLGAGISDAEVGGTFVLDWLDPHHHGAAVAGEIVLLEPRSQLLVRAMEYSMAMLIDELPHGARGSSTRLTLSARLPAGRHSEREEIAHWRAHLEALEDLLRGHPVVWERWDADYGEATRAFLAETRTTAR</sequence>
<evidence type="ECO:0000259" key="2">
    <source>
        <dbReference type="Pfam" id="PF08327"/>
    </source>
</evidence>
<dbReference type="InterPro" id="IPR023393">
    <property type="entry name" value="START-like_dom_sf"/>
</dbReference>
<organism evidence="3 4">
    <name type="scientific">Lysobacter korlensis</name>
    <dbReference type="NCBI Taxonomy" id="553636"/>
    <lineage>
        <taxon>Bacteria</taxon>
        <taxon>Pseudomonadati</taxon>
        <taxon>Pseudomonadota</taxon>
        <taxon>Gammaproteobacteria</taxon>
        <taxon>Lysobacterales</taxon>
        <taxon>Lysobacteraceae</taxon>
        <taxon>Lysobacter</taxon>
    </lineage>
</organism>
<proteinExistence type="inferred from homology"/>
<protein>
    <submittedName>
        <fullName evidence="3">SRPBCC domain-containing protein</fullName>
    </submittedName>
</protein>
<feature type="domain" description="Activator of Hsp90 ATPase homologue 1/2-like C-terminal" evidence="2">
    <location>
        <begin position="17"/>
        <end position="135"/>
    </location>
</feature>
<gene>
    <name evidence="3" type="ORF">ACFFGH_29045</name>
</gene>
<dbReference type="InterPro" id="IPR013538">
    <property type="entry name" value="ASHA1/2-like_C"/>
</dbReference>
<evidence type="ECO:0000313" key="3">
    <source>
        <dbReference type="EMBL" id="MFC0681900.1"/>
    </source>
</evidence>
<reference evidence="3 4" key="1">
    <citation type="submission" date="2024-09" db="EMBL/GenBank/DDBJ databases">
        <authorList>
            <person name="Sun Q."/>
            <person name="Mori K."/>
        </authorList>
    </citation>
    <scope>NUCLEOTIDE SEQUENCE [LARGE SCALE GENOMIC DNA]</scope>
    <source>
        <strain evidence="3 4">KCTC 23076</strain>
    </source>
</reference>
<accession>A0ABV6RY43</accession>
<dbReference type="EMBL" id="JBHLTG010000009">
    <property type="protein sequence ID" value="MFC0681900.1"/>
    <property type="molecule type" value="Genomic_DNA"/>
</dbReference>
<dbReference type="RefSeq" id="WP_386675392.1">
    <property type="nucleotide sequence ID" value="NZ_JBHLTG010000009.1"/>
</dbReference>